<gene>
    <name evidence="1" type="ORF">FPZ08_07900</name>
</gene>
<reference evidence="1 2" key="1">
    <citation type="submission" date="2019-07" db="EMBL/GenBank/DDBJ databases">
        <title>Full genome sequence of Devosia sp. Gsoil 520.</title>
        <authorList>
            <person name="Im W.-T."/>
        </authorList>
    </citation>
    <scope>NUCLEOTIDE SEQUENCE [LARGE SCALE GENOMIC DNA]</scope>
    <source>
        <strain evidence="1 2">Gsoil 520</strain>
    </source>
</reference>
<sequence>MEKSFRVMDLRQAGPEAIDAVIDGASPEEAVRKVLGIEVVRGGSKRDLVAKVYWQPVGQPLTMVRLYAKIEDGRRY</sequence>
<dbReference type="KEGG" id="dea:FPZ08_07900"/>
<organism evidence="1 2">
    <name type="scientific">Devosia ginsengisoli</name>
    <dbReference type="NCBI Taxonomy" id="400770"/>
    <lineage>
        <taxon>Bacteria</taxon>
        <taxon>Pseudomonadati</taxon>
        <taxon>Pseudomonadota</taxon>
        <taxon>Alphaproteobacteria</taxon>
        <taxon>Hyphomicrobiales</taxon>
        <taxon>Devosiaceae</taxon>
        <taxon>Devosia</taxon>
    </lineage>
</organism>
<accession>A0A5B8LSQ8</accession>
<proteinExistence type="predicted"/>
<protein>
    <submittedName>
        <fullName evidence="1">Uncharacterized protein</fullName>
    </submittedName>
</protein>
<dbReference type="Proteomes" id="UP000315364">
    <property type="component" value="Chromosome"/>
</dbReference>
<dbReference type="EMBL" id="CP042304">
    <property type="protein sequence ID" value="QDZ10684.1"/>
    <property type="molecule type" value="Genomic_DNA"/>
</dbReference>
<evidence type="ECO:0000313" key="2">
    <source>
        <dbReference type="Proteomes" id="UP000315364"/>
    </source>
</evidence>
<dbReference type="RefSeq" id="WP_146289470.1">
    <property type="nucleotide sequence ID" value="NZ_CP042304.1"/>
</dbReference>
<dbReference type="OrthoDB" id="7950359at2"/>
<evidence type="ECO:0000313" key="1">
    <source>
        <dbReference type="EMBL" id="QDZ10684.1"/>
    </source>
</evidence>
<dbReference type="AlphaFoldDB" id="A0A5B8LSQ8"/>
<name>A0A5B8LSQ8_9HYPH</name>
<keyword evidence="2" id="KW-1185">Reference proteome</keyword>